<evidence type="ECO:0000256" key="1">
    <source>
        <dbReference type="ARBA" id="ARBA00022649"/>
    </source>
</evidence>
<accession>A0A7G5IJG4</accession>
<dbReference type="Pfam" id="PF07362">
    <property type="entry name" value="CcdA"/>
    <property type="match status" value="1"/>
</dbReference>
<sequence length="78" mass="8497">MANLGETRRAVNITLTSSLVDEAKSIGLNLSRVCEAALASAVKAEQAAAWKRENQAAIEATNAWVEKHGLPLEKYRLF</sequence>
<reference evidence="2 3" key="1">
    <citation type="submission" date="2020-07" db="EMBL/GenBank/DDBJ databases">
        <title>Complete genome sequence for Sandaracinobacter sp. M6.</title>
        <authorList>
            <person name="Tang Y."/>
            <person name="Liu Q."/>
            <person name="Guo Z."/>
            <person name="Lei P."/>
            <person name="Huang B."/>
        </authorList>
    </citation>
    <scope>NUCLEOTIDE SEQUENCE [LARGE SCALE GENOMIC DNA]</scope>
    <source>
        <strain evidence="2 3">M6</strain>
    </source>
</reference>
<evidence type="ECO:0000313" key="2">
    <source>
        <dbReference type="EMBL" id="QMW23506.1"/>
    </source>
</evidence>
<keyword evidence="3" id="KW-1185">Reference proteome</keyword>
<gene>
    <name evidence="2" type="ORF">H3309_03115</name>
</gene>
<organism evidence="2 3">
    <name type="scientific">Sandaracinobacteroides saxicola</name>
    <dbReference type="NCBI Taxonomy" id="2759707"/>
    <lineage>
        <taxon>Bacteria</taxon>
        <taxon>Pseudomonadati</taxon>
        <taxon>Pseudomonadota</taxon>
        <taxon>Alphaproteobacteria</taxon>
        <taxon>Sphingomonadales</taxon>
        <taxon>Sphingosinicellaceae</taxon>
        <taxon>Sandaracinobacteroides</taxon>
    </lineage>
</organism>
<name>A0A7G5IJG4_9SPHN</name>
<evidence type="ECO:0000313" key="3">
    <source>
        <dbReference type="Proteomes" id="UP000515292"/>
    </source>
</evidence>
<dbReference type="KEGG" id="sand:H3309_03115"/>
<dbReference type="AlphaFoldDB" id="A0A7G5IJG4"/>
<dbReference type="RefSeq" id="WP_182297329.1">
    <property type="nucleotide sequence ID" value="NZ_CP059851.1"/>
</dbReference>
<dbReference type="EMBL" id="CP059851">
    <property type="protein sequence ID" value="QMW23506.1"/>
    <property type="molecule type" value="Genomic_DNA"/>
</dbReference>
<proteinExistence type="predicted"/>
<keyword evidence="1" id="KW-1277">Toxin-antitoxin system</keyword>
<protein>
    <submittedName>
        <fullName evidence="2">Type II toxin-antitoxin system CcdA family antitoxin</fullName>
    </submittedName>
</protein>
<dbReference type="Proteomes" id="UP000515292">
    <property type="component" value="Chromosome"/>
</dbReference>
<dbReference type="InterPro" id="IPR009956">
    <property type="entry name" value="Post-segregation_anti-tox_CcdA"/>
</dbReference>